<gene>
    <name evidence="4" type="primary">pnpB</name>
    <name evidence="4" type="ORF">ROA7450_00797</name>
</gene>
<dbReference type="GO" id="GO:0010181">
    <property type="term" value="F:FMN binding"/>
    <property type="evidence" value="ECO:0007669"/>
    <property type="project" value="InterPro"/>
</dbReference>
<dbReference type="Pfam" id="PF12724">
    <property type="entry name" value="Flavodoxin_5"/>
    <property type="match status" value="1"/>
</dbReference>
<evidence type="ECO:0000256" key="2">
    <source>
        <dbReference type="ARBA" id="ARBA00022643"/>
    </source>
</evidence>
<dbReference type="InterPro" id="IPR008254">
    <property type="entry name" value="Flavodoxin/NO_synth"/>
</dbReference>
<keyword evidence="5" id="KW-1185">Reference proteome</keyword>
<dbReference type="InterPro" id="IPR029039">
    <property type="entry name" value="Flavoprotein-like_sf"/>
</dbReference>
<dbReference type="EMBL" id="FWFX01000002">
    <property type="protein sequence ID" value="SLN21865.1"/>
    <property type="molecule type" value="Genomic_DNA"/>
</dbReference>
<dbReference type="AlphaFoldDB" id="A0A1X6YJY2"/>
<dbReference type="GO" id="GO:0003955">
    <property type="term" value="F:NAD(P)H dehydrogenase (quinone) activity"/>
    <property type="evidence" value="ECO:0007669"/>
    <property type="project" value="UniProtKB-EC"/>
</dbReference>
<organism evidence="4 5">
    <name type="scientific">Roseovarius albus</name>
    <dbReference type="NCBI Taxonomy" id="1247867"/>
    <lineage>
        <taxon>Bacteria</taxon>
        <taxon>Pseudomonadati</taxon>
        <taxon>Pseudomonadota</taxon>
        <taxon>Alphaproteobacteria</taxon>
        <taxon>Rhodobacterales</taxon>
        <taxon>Roseobacteraceae</taxon>
        <taxon>Roseovarius</taxon>
    </lineage>
</organism>
<keyword evidence="2" id="KW-0288">FMN</keyword>
<sequence length="205" mass="22101">MEDQAHANPYDMKPQDQGADHAPEIAIPYFSGNGHTRAVAKAISEGAGIGARTIDVEHITDQDWAILDAAEAVVFGSPTYMGSSAARFDQFLEEAADRWLDLAWADKIAAGFTVATFPSGDKLSTLQRLAIYAAQMGMIWVGQAEVGAPVHPDRPGVNTAGCWLGLAATSSRDKTQLVDTDDLETARRFGARIATATRRWRQLPS</sequence>
<evidence type="ECO:0000259" key="3">
    <source>
        <dbReference type="PROSITE" id="PS50902"/>
    </source>
</evidence>
<reference evidence="4 5" key="1">
    <citation type="submission" date="2017-03" db="EMBL/GenBank/DDBJ databases">
        <authorList>
            <person name="Afonso C.L."/>
            <person name="Miller P.J."/>
            <person name="Scott M.A."/>
            <person name="Spackman E."/>
            <person name="Goraichik I."/>
            <person name="Dimitrov K.M."/>
            <person name="Suarez D.L."/>
            <person name="Swayne D.E."/>
        </authorList>
    </citation>
    <scope>NUCLEOTIDE SEQUENCE [LARGE SCALE GENOMIC DNA]</scope>
    <source>
        <strain evidence="4 5">CECT 7450</strain>
    </source>
</reference>
<dbReference type="Proteomes" id="UP000193061">
    <property type="component" value="Unassembled WGS sequence"/>
</dbReference>
<dbReference type="SUPFAM" id="SSF52218">
    <property type="entry name" value="Flavoproteins"/>
    <property type="match status" value="1"/>
</dbReference>
<keyword evidence="4" id="KW-0560">Oxidoreductase</keyword>
<name>A0A1X6YJY2_9RHOB</name>
<accession>A0A1X6YJY2</accession>
<protein>
    <submittedName>
        <fullName evidence="4">p-benzoquinone reductase</fullName>
        <ecNumber evidence="4">1.6.5.2</ecNumber>
    </submittedName>
</protein>
<evidence type="ECO:0000256" key="1">
    <source>
        <dbReference type="ARBA" id="ARBA00022630"/>
    </source>
</evidence>
<evidence type="ECO:0000313" key="4">
    <source>
        <dbReference type="EMBL" id="SLN21865.1"/>
    </source>
</evidence>
<dbReference type="RefSeq" id="WP_234999427.1">
    <property type="nucleotide sequence ID" value="NZ_FWFX01000002.1"/>
</dbReference>
<dbReference type="Gene3D" id="3.40.50.360">
    <property type="match status" value="1"/>
</dbReference>
<keyword evidence="1" id="KW-0285">Flavoprotein</keyword>
<evidence type="ECO:0000313" key="5">
    <source>
        <dbReference type="Proteomes" id="UP000193061"/>
    </source>
</evidence>
<feature type="domain" description="Flavodoxin-like" evidence="3">
    <location>
        <begin position="25"/>
        <end position="168"/>
    </location>
</feature>
<proteinExistence type="predicted"/>
<dbReference type="InterPro" id="IPR026816">
    <property type="entry name" value="Flavodoxin_dom"/>
</dbReference>
<dbReference type="PROSITE" id="PS50902">
    <property type="entry name" value="FLAVODOXIN_LIKE"/>
    <property type="match status" value="1"/>
</dbReference>
<dbReference type="EC" id="1.6.5.2" evidence="4"/>